<sequence>MITINLLPPLKKQELRLRGLYVAIKNLMYTVLLLTILSTIVLLATKALLQNHFNQTVAESTLTLKSGKIFNNDIRIFNQQLSAVDSMQAAYVPWSTFFAALVPVVPKGVTLATLQIIDERGQKAMTLTGVAATRADLLALQAGLEEFGLLEHVKVPLESLLKPQDISFTIKAAVNLTAPRTGL</sequence>
<dbReference type="EMBL" id="MHIL01000031">
    <property type="protein sequence ID" value="OGY50356.1"/>
    <property type="molecule type" value="Genomic_DNA"/>
</dbReference>
<comment type="caution">
    <text evidence="2">The sequence shown here is derived from an EMBL/GenBank/DDBJ whole genome shotgun (WGS) entry which is preliminary data.</text>
</comment>
<keyword evidence="1" id="KW-0472">Membrane</keyword>
<proteinExistence type="predicted"/>
<evidence type="ECO:0000313" key="3">
    <source>
        <dbReference type="Proteomes" id="UP000177310"/>
    </source>
</evidence>
<evidence type="ECO:0000313" key="2">
    <source>
        <dbReference type="EMBL" id="OGY50356.1"/>
    </source>
</evidence>
<dbReference type="AlphaFoldDB" id="A0A1G1YEW1"/>
<evidence type="ECO:0000256" key="1">
    <source>
        <dbReference type="SAM" id="Phobius"/>
    </source>
</evidence>
<keyword evidence="1" id="KW-0812">Transmembrane</keyword>
<organism evidence="2 3">
    <name type="scientific">Candidatus Buchananbacteria bacterium RIFCSPHIGHO2_02_FULL_56_16</name>
    <dbReference type="NCBI Taxonomy" id="1797542"/>
    <lineage>
        <taxon>Bacteria</taxon>
        <taxon>Candidatus Buchananiibacteriota</taxon>
    </lineage>
</organism>
<feature type="transmembrane region" description="Helical" evidence="1">
    <location>
        <begin position="20"/>
        <end position="44"/>
    </location>
</feature>
<reference evidence="2 3" key="1">
    <citation type="journal article" date="2016" name="Nat. Commun.">
        <title>Thousands of microbial genomes shed light on interconnected biogeochemical processes in an aquifer system.</title>
        <authorList>
            <person name="Anantharaman K."/>
            <person name="Brown C.T."/>
            <person name="Hug L.A."/>
            <person name="Sharon I."/>
            <person name="Castelle C.J."/>
            <person name="Probst A.J."/>
            <person name="Thomas B.C."/>
            <person name="Singh A."/>
            <person name="Wilkins M.J."/>
            <person name="Karaoz U."/>
            <person name="Brodie E.L."/>
            <person name="Williams K.H."/>
            <person name="Hubbard S.S."/>
            <person name="Banfield J.F."/>
        </authorList>
    </citation>
    <scope>NUCLEOTIDE SEQUENCE [LARGE SCALE GENOMIC DNA]</scope>
</reference>
<protein>
    <submittedName>
        <fullName evidence="2">Uncharacterized protein</fullName>
    </submittedName>
</protein>
<dbReference type="InterPro" id="IPR007813">
    <property type="entry name" value="PilN"/>
</dbReference>
<dbReference type="STRING" id="1797542.A3J59_01145"/>
<gene>
    <name evidence="2" type="ORF">A3J59_01145</name>
</gene>
<accession>A0A1G1YEW1</accession>
<dbReference type="Pfam" id="PF05137">
    <property type="entry name" value="PilN"/>
    <property type="match status" value="1"/>
</dbReference>
<keyword evidence="1" id="KW-1133">Transmembrane helix</keyword>
<name>A0A1G1YEW1_9BACT</name>
<dbReference type="Proteomes" id="UP000177310">
    <property type="component" value="Unassembled WGS sequence"/>
</dbReference>